<gene>
    <name evidence="1" type="ORF">I4F81_012882</name>
</gene>
<keyword evidence="2" id="KW-1185">Reference proteome</keyword>
<evidence type="ECO:0000313" key="1">
    <source>
        <dbReference type="EMBL" id="KAK1870422.1"/>
    </source>
</evidence>
<accession>A0ACC3CJM1</accession>
<comment type="caution">
    <text evidence="1">The sequence shown here is derived from an EMBL/GenBank/DDBJ whole genome shotgun (WGS) entry which is preliminary data.</text>
</comment>
<proteinExistence type="predicted"/>
<evidence type="ECO:0000313" key="2">
    <source>
        <dbReference type="Proteomes" id="UP000798662"/>
    </source>
</evidence>
<organism evidence="1 2">
    <name type="scientific">Pyropia yezoensis</name>
    <name type="common">Susabi-nori</name>
    <name type="synonym">Porphyra yezoensis</name>
    <dbReference type="NCBI Taxonomy" id="2788"/>
    <lineage>
        <taxon>Eukaryota</taxon>
        <taxon>Rhodophyta</taxon>
        <taxon>Bangiophyceae</taxon>
        <taxon>Bangiales</taxon>
        <taxon>Bangiaceae</taxon>
        <taxon>Pyropia</taxon>
    </lineage>
</organism>
<name>A0ACC3CJM1_PYRYE</name>
<protein>
    <submittedName>
        <fullName evidence="1">Uncharacterized protein</fullName>
    </submittedName>
</protein>
<reference evidence="1" key="1">
    <citation type="submission" date="2019-11" db="EMBL/GenBank/DDBJ databases">
        <title>Nori genome reveals adaptations in red seaweeds to the harsh intertidal environment.</title>
        <authorList>
            <person name="Wang D."/>
            <person name="Mao Y."/>
        </authorList>
    </citation>
    <scope>NUCLEOTIDE SEQUENCE</scope>
    <source>
        <tissue evidence="1">Gametophyte</tissue>
    </source>
</reference>
<sequence>MRTLLGASVGSGMMAQVVGSPSSPSRFLFCVTGPQAVDLATLWLAPNGATLCSCWGHTENVALLSMAGQDSSCWHAQAFKAAVENLPDHRAELSTPLLVTPDVKPYAANISTFRGQAAAAFDGVIYSPVVATRRQHIKCIAVGCRSTQRRCHHAALVRSLDRLAQQSKGIGDSTDDSSGDEEAGVQQEEEEDETIDEEELIPISKERQKRNLVPCTEEDQQGLKWARTAEWAAVDVPGNAIFSAPRLDEDGQPCPPSKPPTLVGRMAELGLANDPSDVLKEKRCFTCGEEMHDGARHVEIPASLYADGNNDD</sequence>
<dbReference type="Proteomes" id="UP000798662">
    <property type="component" value="Chromosome 3"/>
</dbReference>
<dbReference type="EMBL" id="CM020620">
    <property type="protein sequence ID" value="KAK1870422.1"/>
    <property type="molecule type" value="Genomic_DNA"/>
</dbReference>